<evidence type="ECO:0000256" key="1">
    <source>
        <dbReference type="ARBA" id="ARBA00007830"/>
    </source>
</evidence>
<feature type="repeat" description="WD" evidence="4">
    <location>
        <begin position="114"/>
        <end position="159"/>
    </location>
</feature>
<dbReference type="RefSeq" id="XP_001645905.1">
    <property type="nucleotide sequence ID" value="XM_001645855.1"/>
</dbReference>
<evidence type="ECO:0000313" key="6">
    <source>
        <dbReference type="Proteomes" id="UP000000267"/>
    </source>
</evidence>
<keyword evidence="3" id="KW-0677">Repeat</keyword>
<dbReference type="InParanoid" id="A7TI40"/>
<dbReference type="InterPro" id="IPR001680">
    <property type="entry name" value="WD40_rpt"/>
</dbReference>
<dbReference type="KEGG" id="vpo:Kpol_1045p33"/>
<dbReference type="SMART" id="SM00320">
    <property type="entry name" value="WD40"/>
    <property type="match status" value="4"/>
</dbReference>
<dbReference type="SUPFAM" id="SSF50978">
    <property type="entry name" value="WD40 repeat-like"/>
    <property type="match status" value="1"/>
</dbReference>
<dbReference type="Proteomes" id="UP000000267">
    <property type="component" value="Unassembled WGS sequence"/>
</dbReference>
<dbReference type="PRINTS" id="PR00320">
    <property type="entry name" value="GPROTEINBRPT"/>
</dbReference>
<feature type="repeat" description="WD" evidence="4">
    <location>
        <begin position="73"/>
        <end position="114"/>
    </location>
</feature>
<dbReference type="PROSITE" id="PS50082">
    <property type="entry name" value="WD_REPEATS_2"/>
    <property type="match status" value="4"/>
</dbReference>
<accession>A7TI40</accession>
<dbReference type="Pfam" id="PF00400">
    <property type="entry name" value="WD40"/>
    <property type="match status" value="4"/>
</dbReference>
<organism evidence="6">
    <name type="scientific">Vanderwaltozyma polyspora (strain ATCC 22028 / DSM 70294 / BCRC 21397 / CBS 2163 / NBRC 10782 / NRRL Y-8283 / UCD 57-17)</name>
    <name type="common">Kluyveromyces polysporus</name>
    <dbReference type="NCBI Taxonomy" id="436907"/>
    <lineage>
        <taxon>Eukaryota</taxon>
        <taxon>Fungi</taxon>
        <taxon>Dikarya</taxon>
        <taxon>Ascomycota</taxon>
        <taxon>Saccharomycotina</taxon>
        <taxon>Saccharomycetes</taxon>
        <taxon>Saccharomycetales</taxon>
        <taxon>Saccharomycetaceae</taxon>
        <taxon>Vanderwaltozyma</taxon>
    </lineage>
</organism>
<evidence type="ECO:0000256" key="4">
    <source>
        <dbReference type="PROSITE-ProRule" id="PRU00221"/>
    </source>
</evidence>
<proteinExistence type="inferred from homology"/>
<evidence type="ECO:0000313" key="5">
    <source>
        <dbReference type="EMBL" id="EDO18047.1"/>
    </source>
</evidence>
<evidence type="ECO:0000256" key="2">
    <source>
        <dbReference type="ARBA" id="ARBA00022574"/>
    </source>
</evidence>
<dbReference type="STRING" id="436907.A7TI40"/>
<dbReference type="InterPro" id="IPR020472">
    <property type="entry name" value="WD40_PAC1"/>
</dbReference>
<dbReference type="OMA" id="EAMDQSI"/>
<dbReference type="PANTHER" id="PTHR10971">
    <property type="entry name" value="MRNA EXPORT FACTOR AND BUB3"/>
    <property type="match status" value="1"/>
</dbReference>
<dbReference type="AlphaFoldDB" id="A7TI40"/>
<dbReference type="Gene3D" id="2.130.10.10">
    <property type="entry name" value="YVTN repeat-like/Quinoprotein amine dehydrogenase"/>
    <property type="match status" value="1"/>
</dbReference>
<dbReference type="InterPro" id="IPR036322">
    <property type="entry name" value="WD40_repeat_dom_sf"/>
</dbReference>
<dbReference type="FunCoup" id="A7TI40">
    <property type="interactions" value="1342"/>
</dbReference>
<keyword evidence="6" id="KW-1185">Reference proteome</keyword>
<dbReference type="eggNOG" id="KOG0647">
    <property type="taxonomic scope" value="Eukaryota"/>
</dbReference>
<reference evidence="5 6" key="1">
    <citation type="journal article" date="2007" name="Proc. Natl. Acad. Sci. U.S.A.">
        <title>Independent sorting-out of thousands of duplicated gene pairs in two yeast species descended from a whole-genome duplication.</title>
        <authorList>
            <person name="Scannell D.R."/>
            <person name="Frank A.C."/>
            <person name="Conant G.C."/>
            <person name="Byrne K.P."/>
            <person name="Woolfit M."/>
            <person name="Wolfe K.H."/>
        </authorList>
    </citation>
    <scope>NUCLEOTIDE SEQUENCE [LARGE SCALE GENOMIC DNA]</scope>
    <source>
        <strain evidence="6">ATCC 22028 / DSM 70294 / BCRC 21397 / CBS 2163 / NBRC 10782 / NRRL Y-8283 / UCD 57-17</strain>
    </source>
</reference>
<dbReference type="HOGENOM" id="CLU_038526_1_0_1"/>
<feature type="repeat" description="WD" evidence="4">
    <location>
        <begin position="262"/>
        <end position="294"/>
    </location>
</feature>
<dbReference type="OrthoDB" id="256303at2759"/>
<dbReference type="FunFam" id="2.130.10.10:FF:000190">
    <property type="entry name" value="Nuclear pore complex subunit"/>
    <property type="match status" value="1"/>
</dbReference>
<dbReference type="InterPro" id="IPR015943">
    <property type="entry name" value="WD40/YVTN_repeat-like_dom_sf"/>
</dbReference>
<keyword evidence="2 4" id="KW-0853">WD repeat</keyword>
<dbReference type="GeneID" id="5546316"/>
<name>A7TI40_VANPO</name>
<feature type="repeat" description="WD" evidence="4">
    <location>
        <begin position="29"/>
        <end position="71"/>
    </location>
</feature>
<dbReference type="PhylomeDB" id="A7TI40"/>
<dbReference type="EMBL" id="DS480394">
    <property type="protein sequence ID" value="EDO18047.1"/>
    <property type="molecule type" value="Genomic_DNA"/>
</dbReference>
<protein>
    <recommendedName>
        <fullName evidence="7">Anaphase-promoting complex subunit 4 WD40 domain-containing protein</fullName>
    </recommendedName>
</protein>
<dbReference type="PROSITE" id="PS50294">
    <property type="entry name" value="WD_REPEATS_REGION"/>
    <property type="match status" value="1"/>
</dbReference>
<evidence type="ECO:0008006" key="7">
    <source>
        <dbReference type="Google" id="ProtNLM"/>
    </source>
</evidence>
<sequence length="361" mass="39952">MASFFSSSKTAGTSTIATDADLANDIIINNPADDSISDIAFSPQQDFLFSASSWDNKVRIWDIQGGNPQGKAQYEHSAPVLCTRWSFDGTKVASGGCDNVVKVYDLNSGQNQQVGSHDSAVQSLRFVQCGPTNAECLVTGSWDKTLKYWDLRQPQPISTVMMPDRVYAMDSKQQLLVVGTAERNIVVINLTNPTTIFKTVQSPLKMQTRTVACYNSGDGYAIGSVEGRIAIRYVDEEQQRKLGFSFKCHRQTKTNRSVGSSSQASVYAVNSISFHPGYGTFVSAGSDGSFHFWDKNQRHRLKGYPAQNGSIPICNFNRQGSLLAYAISYDWSRGYTGNRQDYPNVIRIHPTTDAEVREKQK</sequence>
<evidence type="ECO:0000256" key="3">
    <source>
        <dbReference type="ARBA" id="ARBA00022737"/>
    </source>
</evidence>
<gene>
    <name evidence="5" type="ORF">Kpol_1045p33</name>
</gene>
<comment type="similarity">
    <text evidence="1">Belongs to the WD repeat rae1 family.</text>
</comment>